<gene>
    <name evidence="1" type="ORF">BXYJ_LOCUS2524</name>
</gene>
<comment type="caution">
    <text evidence="1">The sequence shown here is derived from an EMBL/GenBank/DDBJ whole genome shotgun (WGS) entry which is preliminary data.</text>
</comment>
<sequence>MKLLRQLGPDHYFWKSLSPETEPTNFSLSDQAARRTRDFGSTWIQERAWSIRSSECKIRFRYQHPLF</sequence>
<accession>A0A7I8XR43</accession>
<protein>
    <submittedName>
        <fullName evidence="1">(pine wood nematode) hypothetical protein</fullName>
    </submittedName>
</protein>
<dbReference type="Proteomes" id="UP000659654">
    <property type="component" value="Unassembled WGS sequence"/>
</dbReference>
<evidence type="ECO:0000313" key="2">
    <source>
        <dbReference type="Proteomes" id="UP000659654"/>
    </source>
</evidence>
<dbReference type="EMBL" id="CAJFDI010000001">
    <property type="protein sequence ID" value="CAD5211629.1"/>
    <property type="molecule type" value="Genomic_DNA"/>
</dbReference>
<keyword evidence="2" id="KW-1185">Reference proteome</keyword>
<evidence type="ECO:0000313" key="1">
    <source>
        <dbReference type="EMBL" id="CAD5211629.1"/>
    </source>
</evidence>
<organism evidence="1 2">
    <name type="scientific">Bursaphelenchus xylophilus</name>
    <name type="common">Pinewood nematode worm</name>
    <name type="synonym">Aphelenchoides xylophilus</name>
    <dbReference type="NCBI Taxonomy" id="6326"/>
    <lineage>
        <taxon>Eukaryota</taxon>
        <taxon>Metazoa</taxon>
        <taxon>Ecdysozoa</taxon>
        <taxon>Nematoda</taxon>
        <taxon>Chromadorea</taxon>
        <taxon>Rhabditida</taxon>
        <taxon>Tylenchina</taxon>
        <taxon>Tylenchomorpha</taxon>
        <taxon>Aphelenchoidea</taxon>
        <taxon>Aphelenchoididae</taxon>
        <taxon>Bursaphelenchus</taxon>
    </lineage>
</organism>
<dbReference type="EMBL" id="CAJFCV020000001">
    <property type="protein sequence ID" value="CAG9088766.1"/>
    <property type="molecule type" value="Genomic_DNA"/>
</dbReference>
<proteinExistence type="predicted"/>
<dbReference type="AlphaFoldDB" id="A0A7I8XR43"/>
<reference evidence="1" key="1">
    <citation type="submission" date="2020-09" db="EMBL/GenBank/DDBJ databases">
        <authorList>
            <person name="Kikuchi T."/>
        </authorList>
    </citation>
    <scope>NUCLEOTIDE SEQUENCE</scope>
    <source>
        <strain evidence="1">Ka4C1</strain>
    </source>
</reference>
<dbReference type="Proteomes" id="UP000582659">
    <property type="component" value="Unassembled WGS sequence"/>
</dbReference>
<name>A0A7I8XR43_BURXY</name>